<feature type="domain" description="Methyl-accepting transducer" evidence="6">
    <location>
        <begin position="275"/>
        <end position="504"/>
    </location>
</feature>
<dbReference type="InterPro" id="IPR004089">
    <property type="entry name" value="MCPsignal_dom"/>
</dbReference>
<dbReference type="InterPro" id="IPR051310">
    <property type="entry name" value="MCP_chemotaxis"/>
</dbReference>
<evidence type="ECO:0000313" key="9">
    <source>
        <dbReference type="Proteomes" id="UP001595967"/>
    </source>
</evidence>
<sequence length="537" mass="57749">MNVLTLMRRFTIRFRMQSAIAVVLLLLGLLGGVGMWSMLRIYDLHHDFIQGPWGQNQQLQQLQDRFNAIELDEKEILITFSKGGILDTPYADWTKRVRSFQEALTQYQQGIDGLQQQDVEKLARSMQAYAAGFAPLVESLQANPYVSVEQTFEDARKPHEHLLAAHQDMQRLHTLLQQQAQALQERGDGVTEQAKWLFLASVLLALLIVGPLTWLNMLAICRPLGQAQKLAKAIAQGDLTQQLDSRGKDEIADLQRDLQDMQNNLGHMVGQLQSASNSIALASQEIASGNADLSLRTEQTASNLQQTVASLEQLTGTVQQTADSAGQANQLAASAAQTAGQGGVVVQEAVTSMQEIANSSRRIGDIIGLIDSIAFQTNILALNAAVEAARAGEQGRGFAVVAGEVRSLAHRSAEAANEIKKLIGSSVAAVDGGVRNAQDAGTTMEGIVNGIERVVSIIRDITSTANEQSTGIAEVNQAVGHIDQMTQQNAALVEQSAAAAQSLNDQAQRLASVVGQFKLVAGAAVNPGRQASHYLLG</sequence>
<gene>
    <name evidence="8" type="ORF">ACFO3A_04850</name>
</gene>
<protein>
    <submittedName>
        <fullName evidence="8">Methyl-accepting chemotaxis protein</fullName>
    </submittedName>
</protein>
<feature type="coiled-coil region" evidence="4">
    <location>
        <begin position="244"/>
        <end position="271"/>
    </location>
</feature>
<dbReference type="PANTHER" id="PTHR43531:SF14">
    <property type="entry name" value="METHYL-ACCEPTING CHEMOTAXIS PROTEIN I-RELATED"/>
    <property type="match status" value="1"/>
</dbReference>
<keyword evidence="5" id="KW-0812">Transmembrane</keyword>
<keyword evidence="3" id="KW-0807">Transducer</keyword>
<dbReference type="SMART" id="SM00283">
    <property type="entry name" value="MA"/>
    <property type="match status" value="1"/>
</dbReference>
<dbReference type="SUPFAM" id="SSF58104">
    <property type="entry name" value="Methyl-accepting chemotaxis protein (MCP) signaling domain"/>
    <property type="match status" value="1"/>
</dbReference>
<comment type="caution">
    <text evidence="8">The sequence shown here is derived from an EMBL/GenBank/DDBJ whole genome shotgun (WGS) entry which is preliminary data.</text>
</comment>
<dbReference type="Pfam" id="PF00015">
    <property type="entry name" value="MCPsignal"/>
    <property type="match status" value="1"/>
</dbReference>
<dbReference type="RefSeq" id="WP_377724474.1">
    <property type="nucleotide sequence ID" value="NZ_JBHSEW010000003.1"/>
</dbReference>
<dbReference type="CDD" id="cd11386">
    <property type="entry name" value="MCP_signal"/>
    <property type="match status" value="1"/>
</dbReference>
<keyword evidence="4" id="KW-0175">Coiled coil</keyword>
<keyword evidence="9" id="KW-1185">Reference proteome</keyword>
<evidence type="ECO:0000256" key="4">
    <source>
        <dbReference type="SAM" id="Coils"/>
    </source>
</evidence>
<proteinExistence type="inferred from homology"/>
<feature type="transmembrane region" description="Helical" evidence="5">
    <location>
        <begin position="196"/>
        <end position="220"/>
    </location>
</feature>
<evidence type="ECO:0000256" key="2">
    <source>
        <dbReference type="ARBA" id="ARBA00029447"/>
    </source>
</evidence>
<keyword evidence="5" id="KW-1133">Transmembrane helix</keyword>
<feature type="domain" description="HAMP" evidence="7">
    <location>
        <begin position="218"/>
        <end position="270"/>
    </location>
</feature>
<dbReference type="PANTHER" id="PTHR43531">
    <property type="entry name" value="PROTEIN ICFG"/>
    <property type="match status" value="1"/>
</dbReference>
<evidence type="ECO:0000256" key="1">
    <source>
        <dbReference type="ARBA" id="ARBA00022481"/>
    </source>
</evidence>
<dbReference type="PROSITE" id="PS50111">
    <property type="entry name" value="CHEMOTAXIS_TRANSDUC_2"/>
    <property type="match status" value="1"/>
</dbReference>
<dbReference type="PROSITE" id="PS50885">
    <property type="entry name" value="HAMP"/>
    <property type="match status" value="1"/>
</dbReference>
<dbReference type="Pfam" id="PF00672">
    <property type="entry name" value="HAMP"/>
    <property type="match status" value="1"/>
</dbReference>
<dbReference type="EMBL" id="JBHSEW010000003">
    <property type="protein sequence ID" value="MFC4621536.1"/>
    <property type="molecule type" value="Genomic_DNA"/>
</dbReference>
<organism evidence="8 9">
    <name type="scientific">Comamonas nitrativorans</name>
    <dbReference type="NCBI Taxonomy" id="108437"/>
    <lineage>
        <taxon>Bacteria</taxon>
        <taxon>Pseudomonadati</taxon>
        <taxon>Pseudomonadota</taxon>
        <taxon>Betaproteobacteria</taxon>
        <taxon>Burkholderiales</taxon>
        <taxon>Comamonadaceae</taxon>
        <taxon>Comamonas</taxon>
    </lineage>
</organism>
<dbReference type="Proteomes" id="UP001595967">
    <property type="component" value="Unassembled WGS sequence"/>
</dbReference>
<comment type="similarity">
    <text evidence="2">Belongs to the methyl-accepting chemotaxis (MCP) protein family.</text>
</comment>
<dbReference type="InterPro" id="IPR003660">
    <property type="entry name" value="HAMP_dom"/>
</dbReference>
<dbReference type="Pfam" id="PF12729">
    <property type="entry name" value="4HB_MCP_1"/>
    <property type="match status" value="1"/>
</dbReference>
<keyword evidence="1" id="KW-0488">Methylation</keyword>
<keyword evidence="5" id="KW-0472">Membrane</keyword>
<name>A0ABV9GTK5_9BURK</name>
<accession>A0ABV9GTK5</accession>
<evidence type="ECO:0000259" key="6">
    <source>
        <dbReference type="PROSITE" id="PS50111"/>
    </source>
</evidence>
<dbReference type="Gene3D" id="1.10.287.950">
    <property type="entry name" value="Methyl-accepting chemotaxis protein"/>
    <property type="match status" value="1"/>
</dbReference>
<evidence type="ECO:0000259" key="7">
    <source>
        <dbReference type="PROSITE" id="PS50885"/>
    </source>
</evidence>
<evidence type="ECO:0000256" key="3">
    <source>
        <dbReference type="PROSITE-ProRule" id="PRU00284"/>
    </source>
</evidence>
<dbReference type="InterPro" id="IPR024478">
    <property type="entry name" value="HlyB_4HB_MCP"/>
</dbReference>
<dbReference type="PRINTS" id="PR00260">
    <property type="entry name" value="CHEMTRNSDUCR"/>
</dbReference>
<reference evidence="9" key="1">
    <citation type="journal article" date="2019" name="Int. J. Syst. Evol. Microbiol.">
        <title>The Global Catalogue of Microorganisms (GCM) 10K type strain sequencing project: providing services to taxonomists for standard genome sequencing and annotation.</title>
        <authorList>
            <consortium name="The Broad Institute Genomics Platform"/>
            <consortium name="The Broad Institute Genome Sequencing Center for Infectious Disease"/>
            <person name="Wu L."/>
            <person name="Ma J."/>
        </authorList>
    </citation>
    <scope>NUCLEOTIDE SEQUENCE [LARGE SCALE GENOMIC DNA]</scope>
    <source>
        <strain evidence="9">JCM 11650</strain>
    </source>
</reference>
<dbReference type="SMART" id="SM00304">
    <property type="entry name" value="HAMP"/>
    <property type="match status" value="1"/>
</dbReference>
<evidence type="ECO:0000256" key="5">
    <source>
        <dbReference type="SAM" id="Phobius"/>
    </source>
</evidence>
<dbReference type="InterPro" id="IPR004090">
    <property type="entry name" value="Chemotax_Me-accpt_rcpt"/>
</dbReference>
<dbReference type="CDD" id="cd06225">
    <property type="entry name" value="HAMP"/>
    <property type="match status" value="1"/>
</dbReference>
<evidence type="ECO:0000313" key="8">
    <source>
        <dbReference type="EMBL" id="MFC4621536.1"/>
    </source>
</evidence>